<feature type="region of interest" description="Disordered" evidence="1">
    <location>
        <begin position="100"/>
        <end position="132"/>
    </location>
</feature>
<feature type="compositionally biased region" description="Basic and acidic residues" evidence="1">
    <location>
        <begin position="12"/>
        <end position="35"/>
    </location>
</feature>
<keyword evidence="2" id="KW-1185">Reference proteome</keyword>
<organism evidence="2 3">
    <name type="scientific">Erinaceus europaeus</name>
    <name type="common">Western European hedgehog</name>
    <dbReference type="NCBI Taxonomy" id="9365"/>
    <lineage>
        <taxon>Eukaryota</taxon>
        <taxon>Metazoa</taxon>
        <taxon>Chordata</taxon>
        <taxon>Craniata</taxon>
        <taxon>Vertebrata</taxon>
        <taxon>Euteleostomi</taxon>
        <taxon>Mammalia</taxon>
        <taxon>Eutheria</taxon>
        <taxon>Laurasiatheria</taxon>
        <taxon>Eulipotyphla</taxon>
        <taxon>Erinaceidae</taxon>
        <taxon>Erinaceinae</taxon>
        <taxon>Erinaceus</taxon>
    </lineage>
</organism>
<proteinExistence type="predicted"/>
<evidence type="ECO:0000313" key="3">
    <source>
        <dbReference type="RefSeq" id="XP_060046597.1"/>
    </source>
</evidence>
<dbReference type="Proteomes" id="UP001652624">
    <property type="component" value="Chromosome 4"/>
</dbReference>
<accession>A0ABM3XCQ1</accession>
<protein>
    <submittedName>
        <fullName evidence="3">Uncharacterized protein LOC132538159 isoform X1</fullName>
    </submittedName>
</protein>
<feature type="compositionally biased region" description="Gly residues" evidence="1">
    <location>
        <begin position="111"/>
        <end position="127"/>
    </location>
</feature>
<dbReference type="RefSeq" id="XP_060046597.1">
    <property type="nucleotide sequence ID" value="XM_060190614.1"/>
</dbReference>
<evidence type="ECO:0000313" key="2">
    <source>
        <dbReference type="Proteomes" id="UP001652624"/>
    </source>
</evidence>
<dbReference type="GeneID" id="132538159"/>
<name>A0ABM3XCQ1_ERIEU</name>
<sequence length="212" mass="21917">MMMMSRTQPPGEGRRGVCERVGRREGCERPGEGRGGEGSGAGRAPPAGPCKVFSPPPPPPQTRRDPARGDTPAGSRARAPAIDDSACGHGYLSVGQCRGQRSADVMDGRGRGAGGDWEQDGLGGRGGEASVQGPVDGWEGSAGAAAAWELASPTAISRPAKEAGDSGGAGFSQERLKHCSTIQEALLIFVDLSRGARYQIQGFKQHLGRVRG</sequence>
<evidence type="ECO:0000256" key="1">
    <source>
        <dbReference type="SAM" id="MobiDB-lite"/>
    </source>
</evidence>
<gene>
    <name evidence="3" type="primary">LOC132538159</name>
</gene>
<feature type="region of interest" description="Disordered" evidence="1">
    <location>
        <begin position="1"/>
        <end position="84"/>
    </location>
</feature>
<reference evidence="3" key="1">
    <citation type="submission" date="2025-08" db="UniProtKB">
        <authorList>
            <consortium name="RefSeq"/>
        </authorList>
    </citation>
    <scope>IDENTIFICATION</scope>
</reference>